<evidence type="ECO:0000313" key="1">
    <source>
        <dbReference type="EMBL" id="MDT3401604.1"/>
    </source>
</evidence>
<keyword evidence="2" id="KW-1185">Reference proteome</keyword>
<evidence type="ECO:0000313" key="2">
    <source>
        <dbReference type="Proteomes" id="UP001258315"/>
    </source>
</evidence>
<gene>
    <name evidence="1" type="ORF">QE417_000676</name>
</gene>
<evidence type="ECO:0008006" key="3">
    <source>
        <dbReference type="Google" id="ProtNLM"/>
    </source>
</evidence>
<comment type="caution">
    <text evidence="1">The sequence shown here is derived from an EMBL/GenBank/DDBJ whole genome shotgun (WGS) entry which is preliminary data.</text>
</comment>
<accession>A0ABU3GPA1</accession>
<organism evidence="1 2">
    <name type="scientific">Mucilaginibacter terrae</name>
    <dbReference type="NCBI Taxonomy" id="1955052"/>
    <lineage>
        <taxon>Bacteria</taxon>
        <taxon>Pseudomonadati</taxon>
        <taxon>Bacteroidota</taxon>
        <taxon>Sphingobacteriia</taxon>
        <taxon>Sphingobacteriales</taxon>
        <taxon>Sphingobacteriaceae</taxon>
        <taxon>Mucilaginibacter</taxon>
    </lineage>
</organism>
<name>A0ABU3GPA1_9SPHI</name>
<sequence length="275" mass="30236">MLKKTLNVIVILSVIFIIMLHAACKKESASGVESQPVIESYLIPGQPLKVKVYQQKGLTDTATYGTLISGLQLQISNGSQNVTLTESATGTYSHADENFLIAGKIYTLTFEYNGIKVSASTVMPAKPKSFTATKDSINVPYTNTVGGAGNPFTGEADSIAVTYKWSNPDSLYHVIIFKNDDKSPAKANLRSNRPVNFTLNVKQTDSYDAYYRIFDYIGVYRVILYAVNKEYSDVLTSNTNSSSQKLTNPPGNIVNGFGIFTAMQTDTLRLRITQY</sequence>
<dbReference type="Proteomes" id="UP001258315">
    <property type="component" value="Unassembled WGS sequence"/>
</dbReference>
<dbReference type="RefSeq" id="WP_311947504.1">
    <property type="nucleotide sequence ID" value="NZ_JAVLVU010000001.1"/>
</dbReference>
<dbReference type="EMBL" id="JAVLVU010000001">
    <property type="protein sequence ID" value="MDT3401604.1"/>
    <property type="molecule type" value="Genomic_DNA"/>
</dbReference>
<reference evidence="2" key="1">
    <citation type="submission" date="2023-07" db="EMBL/GenBank/DDBJ databases">
        <title>Functional and genomic diversity of the sorghum phyllosphere microbiome.</title>
        <authorList>
            <person name="Shade A."/>
        </authorList>
    </citation>
    <scope>NUCLEOTIDE SEQUENCE [LARGE SCALE GENOMIC DNA]</scope>
    <source>
        <strain evidence="2">SORGH_AS_0422</strain>
    </source>
</reference>
<proteinExistence type="predicted"/>
<protein>
    <recommendedName>
        <fullName evidence="3">DUF4249 domain-containing protein</fullName>
    </recommendedName>
</protein>